<dbReference type="InterPro" id="IPR014352">
    <property type="entry name" value="FERM/acyl-CoA-bd_prot_sf"/>
</dbReference>
<accession>A0ABP0F015</accession>
<gene>
    <name evidence="4" type="ORF">CVLEPA_LOCUS1009</name>
</gene>
<evidence type="ECO:0000259" key="3">
    <source>
        <dbReference type="PROSITE" id="PS51228"/>
    </source>
</evidence>
<keyword evidence="5" id="KW-1185">Reference proteome</keyword>
<sequence>MADIETKFQAAVSVIQSLPKSGSYKPSPEMMLLFYSYYKQATEGKCNRTKPWSFDVINKAKWDAWNKLGNMSKQNAMENYVIELTKIIEALPATDKAADFVQTLGNFYEIIDAKSVHLKQLKKMSNGISSEGNSGFPNGSHLSCPQPAGYAMNGVATPIANGFHEEPTLTNDSAKPGNDNNCSENSKVVSKSQLEASDDLEADRFASESDDEFCDTSADVNTIIGQTNELNGSLTSSVSTSSLTESPKSTATNLNVVQTKLFPSQQTPLARGGEKGTHGIDDVQANNIHLNIQVPPDSQPRANPVDTLMTGDPLMYSSGAAGDGNPPNEADKYFAIQERIAIVLLQLQRDMHSVLNRLTTLETITIARNQESQHCTHCCTHKRDSKTRSWWIFEDLSPRTTLFIFIWPFLARWLISFWRKSRSRR</sequence>
<organism evidence="4 5">
    <name type="scientific">Clavelina lepadiformis</name>
    <name type="common">Light-bulb sea squirt</name>
    <name type="synonym">Ascidia lepadiformis</name>
    <dbReference type="NCBI Taxonomy" id="159417"/>
    <lineage>
        <taxon>Eukaryota</taxon>
        <taxon>Metazoa</taxon>
        <taxon>Chordata</taxon>
        <taxon>Tunicata</taxon>
        <taxon>Ascidiacea</taxon>
        <taxon>Aplousobranchia</taxon>
        <taxon>Clavelinidae</taxon>
        <taxon>Clavelina</taxon>
    </lineage>
</organism>
<dbReference type="InterPro" id="IPR022408">
    <property type="entry name" value="Acyl-CoA-binding_prot_CS"/>
</dbReference>
<evidence type="ECO:0000313" key="4">
    <source>
        <dbReference type="EMBL" id="CAK8671998.1"/>
    </source>
</evidence>
<protein>
    <recommendedName>
        <fullName evidence="3">ACB domain-containing protein</fullName>
    </recommendedName>
</protein>
<dbReference type="SUPFAM" id="SSF47027">
    <property type="entry name" value="Acyl-CoA binding protein"/>
    <property type="match status" value="1"/>
</dbReference>
<keyword evidence="1" id="KW-0446">Lipid-binding</keyword>
<feature type="domain" description="ACB" evidence="3">
    <location>
        <begin position="4"/>
        <end position="93"/>
    </location>
</feature>
<evidence type="ECO:0000256" key="1">
    <source>
        <dbReference type="ARBA" id="ARBA00023121"/>
    </source>
</evidence>
<dbReference type="Gene3D" id="1.20.80.10">
    <property type="match status" value="1"/>
</dbReference>
<reference evidence="4 5" key="1">
    <citation type="submission" date="2024-02" db="EMBL/GenBank/DDBJ databases">
        <authorList>
            <person name="Daric V."/>
            <person name="Darras S."/>
        </authorList>
    </citation>
    <scope>NUCLEOTIDE SEQUENCE [LARGE SCALE GENOMIC DNA]</scope>
</reference>
<dbReference type="InterPro" id="IPR035984">
    <property type="entry name" value="Acyl-CoA-binding_sf"/>
</dbReference>
<dbReference type="PROSITE" id="PS00880">
    <property type="entry name" value="ACB_1"/>
    <property type="match status" value="1"/>
</dbReference>
<dbReference type="PRINTS" id="PR00689">
    <property type="entry name" value="ACOABINDINGP"/>
</dbReference>
<dbReference type="PROSITE" id="PS51228">
    <property type="entry name" value="ACB_2"/>
    <property type="match status" value="1"/>
</dbReference>
<dbReference type="InterPro" id="IPR000582">
    <property type="entry name" value="Acyl-CoA-binding_protein"/>
</dbReference>
<evidence type="ECO:0000256" key="2">
    <source>
        <dbReference type="SAM" id="MobiDB-lite"/>
    </source>
</evidence>
<feature type="compositionally biased region" description="Polar residues" evidence="2">
    <location>
        <begin position="168"/>
        <end position="195"/>
    </location>
</feature>
<feature type="region of interest" description="Disordered" evidence="2">
    <location>
        <begin position="161"/>
        <end position="195"/>
    </location>
</feature>
<dbReference type="EMBL" id="CAWYQH010000001">
    <property type="protein sequence ID" value="CAK8671998.1"/>
    <property type="molecule type" value="Genomic_DNA"/>
</dbReference>
<dbReference type="Pfam" id="PF00887">
    <property type="entry name" value="ACBP"/>
    <property type="match status" value="1"/>
</dbReference>
<dbReference type="PANTHER" id="PTHR23310">
    <property type="entry name" value="ACYL-COA-BINDING PROTEIN, ACBP"/>
    <property type="match status" value="1"/>
</dbReference>
<dbReference type="PANTHER" id="PTHR23310:SF77">
    <property type="entry name" value="LD25952P"/>
    <property type="match status" value="1"/>
</dbReference>
<dbReference type="Proteomes" id="UP001642483">
    <property type="component" value="Unassembled WGS sequence"/>
</dbReference>
<comment type="caution">
    <text evidence="4">The sequence shown here is derived from an EMBL/GenBank/DDBJ whole genome shotgun (WGS) entry which is preliminary data.</text>
</comment>
<name>A0ABP0F015_CLALP</name>
<proteinExistence type="predicted"/>
<evidence type="ECO:0000313" key="5">
    <source>
        <dbReference type="Proteomes" id="UP001642483"/>
    </source>
</evidence>